<dbReference type="PANTHER" id="PTHR43331:SF1">
    <property type="entry name" value="HOMOSERINE DEHYDROGENASE"/>
    <property type="match status" value="1"/>
</dbReference>
<dbReference type="Proteomes" id="UP001595844">
    <property type="component" value="Unassembled WGS sequence"/>
</dbReference>
<dbReference type="PANTHER" id="PTHR43331">
    <property type="entry name" value="HOMOSERINE DEHYDROGENASE"/>
    <property type="match status" value="1"/>
</dbReference>
<comment type="function">
    <text evidence="10">Catalyzes the conversion of L-aspartate-beta-semialdehyde (L-Asa) to L-homoserine (L-Hse), the third step in the biosynthesis of threonine and methionine from aspartate.</text>
</comment>
<dbReference type="PROSITE" id="PS51671">
    <property type="entry name" value="ACT"/>
    <property type="match status" value="1"/>
</dbReference>
<comment type="pathway">
    <text evidence="2">Amino-acid biosynthesis; L-methionine biosynthesis via de novo pathway; L-homoserine from L-aspartate: step 3/3.</text>
</comment>
<keyword evidence="6" id="KW-0028">Amino-acid biosynthesis</keyword>
<evidence type="ECO:0000313" key="13">
    <source>
        <dbReference type="Proteomes" id="UP001595844"/>
    </source>
</evidence>
<comment type="similarity">
    <text evidence="3">Belongs to the homoserine dehydrogenase family.</text>
</comment>
<dbReference type="InterPro" id="IPR005106">
    <property type="entry name" value="Asp/hSer_DH_NAD-bd"/>
</dbReference>
<protein>
    <recommendedName>
        <fullName evidence="5">Homoserine dehydrogenase</fullName>
        <ecNumber evidence="4">1.1.1.3</ecNumber>
    </recommendedName>
</protein>
<evidence type="ECO:0000259" key="11">
    <source>
        <dbReference type="PROSITE" id="PS51671"/>
    </source>
</evidence>
<accession>A0ABV8VIF7</accession>
<dbReference type="Pfam" id="PF01842">
    <property type="entry name" value="ACT"/>
    <property type="match status" value="1"/>
</dbReference>
<reference evidence="13" key="1">
    <citation type="journal article" date="2019" name="Int. J. Syst. Evol. Microbiol.">
        <title>The Global Catalogue of Microorganisms (GCM) 10K type strain sequencing project: providing services to taxonomists for standard genome sequencing and annotation.</title>
        <authorList>
            <consortium name="The Broad Institute Genomics Platform"/>
            <consortium name="The Broad Institute Genome Sequencing Center for Infectious Disease"/>
            <person name="Wu L."/>
            <person name="Ma J."/>
        </authorList>
    </citation>
    <scope>NUCLEOTIDE SEQUENCE [LARGE SCALE GENOMIC DNA]</scope>
    <source>
        <strain evidence="13">IBRC-M 10490</strain>
    </source>
</reference>
<keyword evidence="13" id="KW-1185">Reference proteome</keyword>
<evidence type="ECO:0000313" key="12">
    <source>
        <dbReference type="EMBL" id="MFC4374480.1"/>
    </source>
</evidence>
<dbReference type="SUPFAM" id="SSF55021">
    <property type="entry name" value="ACT-like"/>
    <property type="match status" value="1"/>
</dbReference>
<evidence type="ECO:0000256" key="7">
    <source>
        <dbReference type="ARBA" id="ARBA00022697"/>
    </source>
</evidence>
<evidence type="ECO:0000256" key="6">
    <source>
        <dbReference type="ARBA" id="ARBA00022605"/>
    </source>
</evidence>
<dbReference type="InterPro" id="IPR001342">
    <property type="entry name" value="HDH_cat"/>
</dbReference>
<dbReference type="EMBL" id="JBHSDL010000013">
    <property type="protein sequence ID" value="MFC4374480.1"/>
    <property type="molecule type" value="Genomic_DNA"/>
</dbReference>
<dbReference type="RefSeq" id="WP_378559575.1">
    <property type="nucleotide sequence ID" value="NZ_JBHSDL010000013.1"/>
</dbReference>
<evidence type="ECO:0000256" key="5">
    <source>
        <dbReference type="ARBA" id="ARBA00013376"/>
    </source>
</evidence>
<evidence type="ECO:0000256" key="8">
    <source>
        <dbReference type="ARBA" id="ARBA00023002"/>
    </source>
</evidence>
<evidence type="ECO:0000256" key="4">
    <source>
        <dbReference type="ARBA" id="ARBA00013213"/>
    </source>
</evidence>
<dbReference type="EC" id="1.1.1.3" evidence="4"/>
<sequence>MVSQHFRARSLCVAVLGAGPLAAEVVRVVRESGPELSARAGARLSLGAPADADLVIDAGDTVDALDTVRDALRDGRSVITAGTALIARHGPELAAVAEESGADLCFEAAVAGGVPVVRPLTQSLAGDAVRQVLGVFATHSPHAAAQAAILATLAFHTRVAVTDVHVEEFGTPSAHDLAAAAALSLRLRPLTVCTRICEPEDGGKEWVSVRVHPALLPATHPLARVQAPMRAVTVQAEGAGRLMFSGHDATAATASALLGDLIMAARNRVHNGRAPRASYYAELPVAPLGDTPTRYYLNLRVTDHAGALAQVAATFAEHGVSIARVRQEHHDNAAHLIVLTHRARESALADTVDALADASCVRAVLTRWRVEGVEEPPTS</sequence>
<evidence type="ECO:0000256" key="1">
    <source>
        <dbReference type="ARBA" id="ARBA00005056"/>
    </source>
</evidence>
<evidence type="ECO:0000256" key="10">
    <source>
        <dbReference type="ARBA" id="ARBA00044930"/>
    </source>
</evidence>
<evidence type="ECO:0000256" key="3">
    <source>
        <dbReference type="ARBA" id="ARBA00006753"/>
    </source>
</evidence>
<organism evidence="12 13">
    <name type="scientific">Nocardia halotolerans</name>
    <dbReference type="NCBI Taxonomy" id="1755878"/>
    <lineage>
        <taxon>Bacteria</taxon>
        <taxon>Bacillati</taxon>
        <taxon>Actinomycetota</taxon>
        <taxon>Actinomycetes</taxon>
        <taxon>Mycobacteriales</taxon>
        <taxon>Nocardiaceae</taxon>
        <taxon>Nocardia</taxon>
    </lineage>
</organism>
<dbReference type="CDD" id="cd04881">
    <property type="entry name" value="ACT_HSDH-Hom"/>
    <property type="match status" value="1"/>
</dbReference>
<proteinExistence type="inferred from homology"/>
<keyword evidence="8" id="KW-0560">Oxidoreductase</keyword>
<dbReference type="SUPFAM" id="SSF51735">
    <property type="entry name" value="NAD(P)-binding Rossmann-fold domains"/>
    <property type="match status" value="1"/>
</dbReference>
<dbReference type="Pfam" id="PF00742">
    <property type="entry name" value="Homoserine_dh"/>
    <property type="match status" value="1"/>
</dbReference>
<comment type="pathway">
    <text evidence="1">Amino-acid biosynthesis; L-threonine biosynthesis; L-threonine from L-aspartate: step 3/5.</text>
</comment>
<feature type="domain" description="ACT" evidence="11">
    <location>
        <begin position="296"/>
        <end position="369"/>
    </location>
</feature>
<comment type="caution">
    <text evidence="12">The sequence shown here is derived from an EMBL/GenBank/DDBJ whole genome shotgun (WGS) entry which is preliminary data.</text>
</comment>
<dbReference type="Gene3D" id="3.40.50.720">
    <property type="entry name" value="NAD(P)-binding Rossmann-like Domain"/>
    <property type="match status" value="1"/>
</dbReference>
<gene>
    <name evidence="12" type="ORF">ACFO5K_10235</name>
</gene>
<dbReference type="Gene3D" id="3.30.360.10">
    <property type="entry name" value="Dihydrodipicolinate Reductase, domain 2"/>
    <property type="match status" value="1"/>
</dbReference>
<dbReference type="Pfam" id="PF03447">
    <property type="entry name" value="NAD_binding_3"/>
    <property type="match status" value="1"/>
</dbReference>
<dbReference type="SUPFAM" id="SSF55347">
    <property type="entry name" value="Glyceraldehyde-3-phosphate dehydrogenase-like, C-terminal domain"/>
    <property type="match status" value="1"/>
</dbReference>
<name>A0ABV8VIF7_9NOCA</name>
<evidence type="ECO:0000256" key="2">
    <source>
        <dbReference type="ARBA" id="ARBA00005062"/>
    </source>
</evidence>
<evidence type="ECO:0000256" key="9">
    <source>
        <dbReference type="ARBA" id="ARBA00023167"/>
    </source>
</evidence>
<keyword evidence="9" id="KW-0486">Methionine biosynthesis</keyword>
<dbReference type="InterPro" id="IPR045865">
    <property type="entry name" value="ACT-like_dom_sf"/>
</dbReference>
<dbReference type="Gene3D" id="3.30.70.260">
    <property type="match status" value="1"/>
</dbReference>
<dbReference type="InterPro" id="IPR002912">
    <property type="entry name" value="ACT_dom"/>
</dbReference>
<dbReference type="InterPro" id="IPR036291">
    <property type="entry name" value="NAD(P)-bd_dom_sf"/>
</dbReference>
<keyword evidence="7" id="KW-0791">Threonine biosynthesis</keyword>